<evidence type="ECO:0000256" key="1">
    <source>
        <dbReference type="SAM" id="MobiDB-lite"/>
    </source>
</evidence>
<evidence type="ECO:0000313" key="2">
    <source>
        <dbReference type="EMBL" id="MET3944513.1"/>
    </source>
</evidence>
<comment type="caution">
    <text evidence="3">The sequence shown here is derived from an EMBL/GenBank/DDBJ whole genome shotgun (WGS) entry which is preliminary data.</text>
</comment>
<evidence type="ECO:0000313" key="3">
    <source>
        <dbReference type="EMBL" id="NKY69338.1"/>
    </source>
</evidence>
<feature type="compositionally biased region" description="Basic and acidic residues" evidence="1">
    <location>
        <begin position="45"/>
        <end position="69"/>
    </location>
</feature>
<dbReference type="RefSeq" id="WP_168685513.1">
    <property type="nucleotide sequence ID" value="NZ_JAAXPF010000008.1"/>
</dbReference>
<dbReference type="Proteomes" id="UP001549139">
    <property type="component" value="Unassembled WGS sequence"/>
</dbReference>
<name>A0A7X6LS68_9CORY</name>
<dbReference type="AlphaFoldDB" id="A0A7X6LS68"/>
<accession>A0A7X6LS68</accession>
<protein>
    <submittedName>
        <fullName evidence="3">Uncharacterized protein</fullName>
    </submittedName>
</protein>
<gene>
    <name evidence="3" type="ORF">HF989_08165</name>
    <name evidence="2" type="ORF">JOF50_001312</name>
</gene>
<sequence>MTTENEGLYTSTGNATDPNATEASKDGANNPNQSMDTLPLGEGVHTVEEAEHHEEGARWNDGNLPREESENGDGTASGNDSREQER</sequence>
<dbReference type="Proteomes" id="UP000554284">
    <property type="component" value="Unassembled WGS sequence"/>
</dbReference>
<reference evidence="2 5" key="2">
    <citation type="submission" date="2024-06" db="EMBL/GenBank/DDBJ databases">
        <title>Sequencing the genomes of 1000 actinobacteria strains.</title>
        <authorList>
            <person name="Klenk H.-P."/>
        </authorList>
    </citation>
    <scope>NUCLEOTIDE SEQUENCE [LARGE SCALE GENOMIC DNA]</scope>
    <source>
        <strain evidence="2 5">DSM 44265</strain>
    </source>
</reference>
<dbReference type="EMBL" id="JBEPNZ010000001">
    <property type="protein sequence ID" value="MET3944513.1"/>
    <property type="molecule type" value="Genomic_DNA"/>
</dbReference>
<proteinExistence type="predicted"/>
<evidence type="ECO:0000313" key="4">
    <source>
        <dbReference type="Proteomes" id="UP000554284"/>
    </source>
</evidence>
<keyword evidence="5" id="KW-1185">Reference proteome</keyword>
<feature type="region of interest" description="Disordered" evidence="1">
    <location>
        <begin position="1"/>
        <end position="86"/>
    </location>
</feature>
<organism evidence="3 4">
    <name type="scientific">Corynebacterium mucifaciens</name>
    <dbReference type="NCBI Taxonomy" id="57171"/>
    <lineage>
        <taxon>Bacteria</taxon>
        <taxon>Bacillati</taxon>
        <taxon>Actinomycetota</taxon>
        <taxon>Actinomycetes</taxon>
        <taxon>Mycobacteriales</taxon>
        <taxon>Corynebacteriaceae</taxon>
        <taxon>Corynebacterium</taxon>
    </lineage>
</organism>
<feature type="compositionally biased region" description="Polar residues" evidence="1">
    <location>
        <begin position="1"/>
        <end position="36"/>
    </location>
</feature>
<dbReference type="EMBL" id="JAAXPF010000008">
    <property type="protein sequence ID" value="NKY69338.1"/>
    <property type="molecule type" value="Genomic_DNA"/>
</dbReference>
<evidence type="ECO:0000313" key="5">
    <source>
        <dbReference type="Proteomes" id="UP001549139"/>
    </source>
</evidence>
<reference evidence="3 4" key="1">
    <citation type="submission" date="2020-04" db="EMBL/GenBank/DDBJ databases">
        <title>MicrobeNet Type strains.</title>
        <authorList>
            <person name="Nicholson A.C."/>
        </authorList>
    </citation>
    <scope>NUCLEOTIDE SEQUENCE [LARGE SCALE GENOMIC DNA]</scope>
    <source>
        <strain evidence="3 4">ATCC 700355</strain>
    </source>
</reference>